<dbReference type="PRINTS" id="PR00032">
    <property type="entry name" value="HTHARAC"/>
</dbReference>
<organism evidence="5 6">
    <name type="scientific">Pontibacter chinhatensis</name>
    <dbReference type="NCBI Taxonomy" id="1436961"/>
    <lineage>
        <taxon>Bacteria</taxon>
        <taxon>Pseudomonadati</taxon>
        <taxon>Bacteroidota</taxon>
        <taxon>Cytophagia</taxon>
        <taxon>Cytophagales</taxon>
        <taxon>Hymenobacteraceae</taxon>
        <taxon>Pontibacter</taxon>
    </lineage>
</organism>
<dbReference type="RefSeq" id="WP_092099963.1">
    <property type="nucleotide sequence ID" value="NZ_FOOT01000002.1"/>
</dbReference>
<accession>A0A1I2RST7</accession>
<evidence type="ECO:0000313" key="6">
    <source>
        <dbReference type="Proteomes" id="UP000198724"/>
    </source>
</evidence>
<evidence type="ECO:0000259" key="4">
    <source>
        <dbReference type="PROSITE" id="PS01124"/>
    </source>
</evidence>
<dbReference type="Pfam" id="PF12833">
    <property type="entry name" value="HTH_18"/>
    <property type="match status" value="1"/>
</dbReference>
<dbReference type="PANTHER" id="PTHR47894">
    <property type="entry name" value="HTH-TYPE TRANSCRIPTIONAL REGULATOR GADX"/>
    <property type="match status" value="1"/>
</dbReference>
<dbReference type="Pfam" id="PF12625">
    <property type="entry name" value="Arabinose_bd"/>
    <property type="match status" value="1"/>
</dbReference>
<evidence type="ECO:0000256" key="1">
    <source>
        <dbReference type="ARBA" id="ARBA00023015"/>
    </source>
</evidence>
<gene>
    <name evidence="5" type="ORF">SAMN05421739_102516</name>
</gene>
<dbReference type="AlphaFoldDB" id="A0A1I2RST7"/>
<dbReference type="InterPro" id="IPR020449">
    <property type="entry name" value="Tscrpt_reg_AraC-type_HTH"/>
</dbReference>
<keyword evidence="3" id="KW-0804">Transcription</keyword>
<dbReference type="InterPro" id="IPR032687">
    <property type="entry name" value="AraC-type_N"/>
</dbReference>
<dbReference type="GO" id="GO:0005829">
    <property type="term" value="C:cytosol"/>
    <property type="evidence" value="ECO:0007669"/>
    <property type="project" value="TreeGrafter"/>
</dbReference>
<dbReference type="GO" id="GO:0003700">
    <property type="term" value="F:DNA-binding transcription factor activity"/>
    <property type="evidence" value="ECO:0007669"/>
    <property type="project" value="InterPro"/>
</dbReference>
<evidence type="ECO:0000256" key="2">
    <source>
        <dbReference type="ARBA" id="ARBA00023125"/>
    </source>
</evidence>
<keyword evidence="2" id="KW-0238">DNA-binding</keyword>
<sequence length="340" mass="38153">MNQQDHSLAAPSVGLLLHVLRQQGQDVEAICRQAGLDPRLVQDVNARIPVETVQDLWNAAIAATQDPDLALHVAESINPTSMGTIAYVMMNAATLHESLLKLCKYQDIICGAIRTSLEVQGRQALVKLQADSPALQNPRNALDSELVIYKNAFSALVGQELKYKQVLFVYPRPERIQEHERIFAGAELVFSAKYSGLVFEAEYLHLPVVTANPELNQFFEKYAEEYLQKLREPQTVRERVQREIARLLKGEEPGVNTVARSLAMSVRSLQGKLREEGTTYQALLDEVRKQIAVKHLQDNHSTITDIAYLLGYSEPSVFSRSFKKWTGLPPASYRQQMAVA</sequence>
<dbReference type="EMBL" id="FOOT01000002">
    <property type="protein sequence ID" value="SFG43598.1"/>
    <property type="molecule type" value="Genomic_DNA"/>
</dbReference>
<dbReference type="PANTHER" id="PTHR47894:SF1">
    <property type="entry name" value="HTH-TYPE TRANSCRIPTIONAL REGULATOR VQSM"/>
    <property type="match status" value="1"/>
</dbReference>
<dbReference type="Gene3D" id="1.10.10.60">
    <property type="entry name" value="Homeodomain-like"/>
    <property type="match status" value="1"/>
</dbReference>
<protein>
    <submittedName>
        <fullName evidence="5">Transcriptional regulator, AraC family</fullName>
    </submittedName>
</protein>
<dbReference type="SMART" id="SM00342">
    <property type="entry name" value="HTH_ARAC"/>
    <property type="match status" value="1"/>
</dbReference>
<dbReference type="InterPro" id="IPR018060">
    <property type="entry name" value="HTH_AraC"/>
</dbReference>
<dbReference type="SUPFAM" id="SSF46689">
    <property type="entry name" value="Homeodomain-like"/>
    <property type="match status" value="1"/>
</dbReference>
<dbReference type="InterPro" id="IPR009057">
    <property type="entry name" value="Homeodomain-like_sf"/>
</dbReference>
<feature type="domain" description="HTH araC/xylS-type" evidence="4">
    <location>
        <begin position="238"/>
        <end position="336"/>
    </location>
</feature>
<evidence type="ECO:0000256" key="3">
    <source>
        <dbReference type="ARBA" id="ARBA00023163"/>
    </source>
</evidence>
<name>A0A1I2RST7_9BACT</name>
<dbReference type="PROSITE" id="PS01124">
    <property type="entry name" value="HTH_ARAC_FAMILY_2"/>
    <property type="match status" value="1"/>
</dbReference>
<keyword evidence="6" id="KW-1185">Reference proteome</keyword>
<dbReference type="OrthoDB" id="5582699at2"/>
<reference evidence="6" key="1">
    <citation type="submission" date="2016-10" db="EMBL/GenBank/DDBJ databases">
        <authorList>
            <person name="Varghese N."/>
            <person name="Submissions S."/>
        </authorList>
    </citation>
    <scope>NUCLEOTIDE SEQUENCE [LARGE SCALE GENOMIC DNA]</scope>
    <source>
        <strain evidence="6">LP51</strain>
    </source>
</reference>
<evidence type="ECO:0000313" key="5">
    <source>
        <dbReference type="EMBL" id="SFG43598.1"/>
    </source>
</evidence>
<dbReference type="GO" id="GO:0000976">
    <property type="term" value="F:transcription cis-regulatory region binding"/>
    <property type="evidence" value="ECO:0007669"/>
    <property type="project" value="TreeGrafter"/>
</dbReference>
<dbReference type="STRING" id="1436961.SAMN05421739_102516"/>
<dbReference type="Proteomes" id="UP000198724">
    <property type="component" value="Unassembled WGS sequence"/>
</dbReference>
<keyword evidence="1" id="KW-0805">Transcription regulation</keyword>
<proteinExistence type="predicted"/>